<feature type="domain" description="RDRP core" evidence="3">
    <location>
        <begin position="251"/>
        <end position="889"/>
    </location>
</feature>
<comment type="catalytic activity">
    <reaction evidence="1">
        <text>RNA(n) + a ribonucleoside 5'-triphosphate = RNA(n+1) + diphosphate</text>
        <dbReference type="Rhea" id="RHEA:21248"/>
        <dbReference type="Rhea" id="RHEA-COMP:14527"/>
        <dbReference type="Rhea" id="RHEA-COMP:17342"/>
        <dbReference type="ChEBI" id="CHEBI:33019"/>
        <dbReference type="ChEBI" id="CHEBI:61557"/>
        <dbReference type="ChEBI" id="CHEBI:140395"/>
        <dbReference type="EC" id="2.7.7.48"/>
    </reaction>
</comment>
<dbReference type="PANTHER" id="PTHR23079">
    <property type="entry name" value="RNA-DEPENDENT RNA POLYMERASE"/>
    <property type="match status" value="1"/>
</dbReference>
<gene>
    <name evidence="4" type="ORF">M413DRAFT_437814</name>
</gene>
<dbReference type="Pfam" id="PF05183">
    <property type="entry name" value="RdRP"/>
    <property type="match status" value="1"/>
</dbReference>
<feature type="region of interest" description="Disordered" evidence="2">
    <location>
        <begin position="1"/>
        <end position="25"/>
    </location>
</feature>
<organism evidence="4 5">
    <name type="scientific">Hebeloma cylindrosporum</name>
    <dbReference type="NCBI Taxonomy" id="76867"/>
    <lineage>
        <taxon>Eukaryota</taxon>
        <taxon>Fungi</taxon>
        <taxon>Dikarya</taxon>
        <taxon>Basidiomycota</taxon>
        <taxon>Agaricomycotina</taxon>
        <taxon>Agaricomycetes</taxon>
        <taxon>Agaricomycetidae</taxon>
        <taxon>Agaricales</taxon>
        <taxon>Agaricineae</taxon>
        <taxon>Hymenogastraceae</taxon>
        <taxon>Hebeloma</taxon>
    </lineage>
</organism>
<dbReference type="AlphaFoldDB" id="A0A0C3CWW1"/>
<feature type="compositionally biased region" description="Polar residues" evidence="2">
    <location>
        <begin position="51"/>
        <end position="69"/>
    </location>
</feature>
<dbReference type="OrthoDB" id="10055769at2759"/>
<keyword evidence="1" id="KW-0808">Transferase</keyword>
<dbReference type="PANTHER" id="PTHR23079:SF14">
    <property type="entry name" value="RNA-DEPENDENT RNA POLYMERASE"/>
    <property type="match status" value="1"/>
</dbReference>
<keyword evidence="1" id="KW-0696">RNA-directed RNA polymerase</keyword>
<dbReference type="InterPro" id="IPR007855">
    <property type="entry name" value="RDRP"/>
</dbReference>
<name>A0A0C3CWW1_HEBCY</name>
<dbReference type="GO" id="GO:0003968">
    <property type="term" value="F:RNA-directed RNA polymerase activity"/>
    <property type="evidence" value="ECO:0007669"/>
    <property type="project" value="UniProtKB-KW"/>
</dbReference>
<evidence type="ECO:0000256" key="1">
    <source>
        <dbReference type="RuleBase" id="RU363098"/>
    </source>
</evidence>
<dbReference type="GO" id="GO:0030422">
    <property type="term" value="P:siRNA processing"/>
    <property type="evidence" value="ECO:0007669"/>
    <property type="project" value="TreeGrafter"/>
</dbReference>
<accession>A0A0C3CWW1</accession>
<keyword evidence="1" id="KW-0694">RNA-binding</keyword>
<evidence type="ECO:0000256" key="2">
    <source>
        <dbReference type="SAM" id="MobiDB-lite"/>
    </source>
</evidence>
<dbReference type="HOGENOM" id="CLU_003387_1_0_1"/>
<keyword evidence="1" id="KW-0548">Nucleotidyltransferase</keyword>
<evidence type="ECO:0000313" key="4">
    <source>
        <dbReference type="EMBL" id="KIM48614.1"/>
    </source>
</evidence>
<evidence type="ECO:0000259" key="3">
    <source>
        <dbReference type="Pfam" id="PF05183"/>
    </source>
</evidence>
<dbReference type="EC" id="2.7.7.48" evidence="1"/>
<sequence>MSTTVNQDLGDISEPESEYYGGDISELIQDYREPVIIGDGYFADQEGNPDEPQSTASDSTRSGGTVSDPSTSSLGKRKASSSSPSDIVERPLKRAYILDERTSRSDLPQDPGAPCIIAHCPRVQQLLENKQISKGVRYELARLVSTGKIAYRDLTESRIDALRGSNQEAARKVGSLFTGSDDTGNPAIDSAFAQELAAHLPWEELDREETALSQDPYAGIGNNPDIPGWYGGKVEFRGRLQAHTNGTIKSFKIVLDSCTLGTSCRFMRRFGSWSFIRVKIPLEIFHDPKNNLSLFFRKQFIIWGNVFRACYAKDDNVFFYWTNERFPPASPVPGRLSFEDFIMWHNPLKEEANAHQHMTKWASRTQLGFSNSIPGPRLLQEHLLIEPDIVNEKGSDMTDGCGLSSNSIHRFLLYQLSLESLPTAFQFRLAGNKGMLLLRDDASNASSRDDEMRAWVRPSQTKIQYPQGLALDPAMLTFDILRTSHMTSPSRLSTEVIINLAENGVPHSVFVELLKTSIREMVRGLTTWDGPDATFNLWMNVERAGGVLMARRAREAVGEARARGFSSRSPEEDELEDYDDEDDEADTPRSAPWWTDQISGCPSTLEETVMVLLDSGFHVKSCPILREKLNCVVTNKIENRTGNLRLTLEQSCIAFAVPDPFGVLGPEEIQIKSSRRNLKTNDGLLTDIILGDVLITRNPCKVGTDVRKVKAVDNPLLRNYVDVIVFSVQGHRRLIDWLAGGDYDGDKVLAMWALALVLPFENASEKLGSEPPGLDLSFTRDQEKGKAFLERTGGWETSKRMQAMQVYLLGALRDTSQVGKYSSMHVNTIYRRGYNHPLTVKLAYKFCRVLDAPKTGWRIRPETLSADLREYHHPSGPQWKAMEKSKKKSGKFRGSAINVPYLHRDGTSRWVHGRFIMDVLRDAAIKEKEYLLIEMDKIFKPLENGQADADLLRPWADAEAWAERGELAFVHRKKSDLKRIELHVQAIYDQNKAHFKNNSNTNSGVQFTGLPIEVRQDKLRSISKAFASGPPIEDLQTIPDAATLARYRASYAYKYDAEMNSRKGGWSRFPWNVALRELCLIKASALGPYKAVTSNFYERFRLVKRV</sequence>
<dbReference type="STRING" id="686832.A0A0C3CWW1"/>
<dbReference type="EMBL" id="KN831768">
    <property type="protein sequence ID" value="KIM48614.1"/>
    <property type="molecule type" value="Genomic_DNA"/>
</dbReference>
<feature type="region of interest" description="Disordered" evidence="2">
    <location>
        <begin position="559"/>
        <end position="595"/>
    </location>
</feature>
<feature type="compositionally biased region" description="Low complexity" evidence="2">
    <location>
        <begin position="70"/>
        <end position="85"/>
    </location>
</feature>
<reference evidence="4 5" key="1">
    <citation type="submission" date="2014-04" db="EMBL/GenBank/DDBJ databases">
        <authorList>
            <consortium name="DOE Joint Genome Institute"/>
            <person name="Kuo A."/>
            <person name="Gay G."/>
            <person name="Dore J."/>
            <person name="Kohler A."/>
            <person name="Nagy L.G."/>
            <person name="Floudas D."/>
            <person name="Copeland A."/>
            <person name="Barry K.W."/>
            <person name="Cichocki N."/>
            <person name="Veneault-Fourrey C."/>
            <person name="LaButti K."/>
            <person name="Lindquist E.A."/>
            <person name="Lipzen A."/>
            <person name="Lundell T."/>
            <person name="Morin E."/>
            <person name="Murat C."/>
            <person name="Sun H."/>
            <person name="Tunlid A."/>
            <person name="Henrissat B."/>
            <person name="Grigoriev I.V."/>
            <person name="Hibbett D.S."/>
            <person name="Martin F."/>
            <person name="Nordberg H.P."/>
            <person name="Cantor M.N."/>
            <person name="Hua S.X."/>
        </authorList>
    </citation>
    <scope>NUCLEOTIDE SEQUENCE [LARGE SCALE GENOMIC DNA]</scope>
    <source>
        <strain evidence="5">h7</strain>
    </source>
</reference>
<dbReference type="InterPro" id="IPR057596">
    <property type="entry name" value="RDRP_core"/>
</dbReference>
<dbReference type="GO" id="GO:0031380">
    <property type="term" value="C:nuclear RNA-directed RNA polymerase complex"/>
    <property type="evidence" value="ECO:0007669"/>
    <property type="project" value="TreeGrafter"/>
</dbReference>
<evidence type="ECO:0000313" key="5">
    <source>
        <dbReference type="Proteomes" id="UP000053424"/>
    </source>
</evidence>
<protein>
    <recommendedName>
        <fullName evidence="1">RNA-dependent RNA polymerase</fullName>
        <ecNumber evidence="1">2.7.7.48</ecNumber>
    </recommendedName>
</protein>
<dbReference type="Proteomes" id="UP000053424">
    <property type="component" value="Unassembled WGS sequence"/>
</dbReference>
<dbReference type="GO" id="GO:0003723">
    <property type="term" value="F:RNA binding"/>
    <property type="evidence" value="ECO:0007669"/>
    <property type="project" value="UniProtKB-KW"/>
</dbReference>
<comment type="similarity">
    <text evidence="1">Belongs to the RdRP family.</text>
</comment>
<reference evidence="5" key="2">
    <citation type="submission" date="2015-01" db="EMBL/GenBank/DDBJ databases">
        <title>Evolutionary Origins and Diversification of the Mycorrhizal Mutualists.</title>
        <authorList>
            <consortium name="DOE Joint Genome Institute"/>
            <consortium name="Mycorrhizal Genomics Consortium"/>
            <person name="Kohler A."/>
            <person name="Kuo A."/>
            <person name="Nagy L.G."/>
            <person name="Floudas D."/>
            <person name="Copeland A."/>
            <person name="Barry K.W."/>
            <person name="Cichocki N."/>
            <person name="Veneault-Fourrey C."/>
            <person name="LaButti K."/>
            <person name="Lindquist E.A."/>
            <person name="Lipzen A."/>
            <person name="Lundell T."/>
            <person name="Morin E."/>
            <person name="Murat C."/>
            <person name="Riley R."/>
            <person name="Ohm R."/>
            <person name="Sun H."/>
            <person name="Tunlid A."/>
            <person name="Henrissat B."/>
            <person name="Grigoriev I.V."/>
            <person name="Hibbett D.S."/>
            <person name="Martin F."/>
        </authorList>
    </citation>
    <scope>NUCLEOTIDE SEQUENCE [LARGE SCALE GENOMIC DNA]</scope>
    <source>
        <strain evidence="5">h7</strain>
    </source>
</reference>
<feature type="compositionally biased region" description="Acidic residues" evidence="2">
    <location>
        <begin position="571"/>
        <end position="585"/>
    </location>
</feature>
<keyword evidence="5" id="KW-1185">Reference proteome</keyword>
<feature type="region of interest" description="Disordered" evidence="2">
    <location>
        <begin position="38"/>
        <end position="87"/>
    </location>
</feature>
<proteinExistence type="inferred from homology"/>